<dbReference type="InterPro" id="IPR011044">
    <property type="entry name" value="Quino_amine_DH_bsu"/>
</dbReference>
<organism evidence="4 5">
    <name type="scientific">Streptomyces cinereospinus</name>
    <dbReference type="NCBI Taxonomy" id="285561"/>
    <lineage>
        <taxon>Bacteria</taxon>
        <taxon>Bacillati</taxon>
        <taxon>Actinomycetota</taxon>
        <taxon>Actinomycetes</taxon>
        <taxon>Kitasatosporales</taxon>
        <taxon>Streptomycetaceae</taxon>
        <taxon>Streptomyces</taxon>
    </lineage>
</organism>
<dbReference type="SUPFAM" id="SSF50969">
    <property type="entry name" value="YVTN repeat-like/Quinoprotein amine dehydrogenase"/>
    <property type="match status" value="1"/>
</dbReference>
<keyword evidence="1" id="KW-0853">WD repeat</keyword>
<evidence type="ECO:0000313" key="5">
    <source>
        <dbReference type="Proteomes" id="UP001589709"/>
    </source>
</evidence>
<dbReference type="PROSITE" id="PS50294">
    <property type="entry name" value="WD_REPEATS_REGION"/>
    <property type="match status" value="3"/>
</dbReference>
<keyword evidence="5" id="KW-1185">Reference proteome</keyword>
<dbReference type="Pfam" id="PF20703">
    <property type="entry name" value="nSTAND1"/>
    <property type="match status" value="1"/>
</dbReference>
<dbReference type="SMART" id="SM00320">
    <property type="entry name" value="WD40"/>
    <property type="match status" value="8"/>
</dbReference>
<feature type="repeat" description="WD" evidence="1">
    <location>
        <begin position="1150"/>
        <end position="1184"/>
    </location>
</feature>
<evidence type="ECO:0000256" key="2">
    <source>
        <dbReference type="SAM" id="Phobius"/>
    </source>
</evidence>
<dbReference type="PANTHER" id="PTHR19879:SF9">
    <property type="entry name" value="TRANSCRIPTION INITIATION FACTOR TFIID SUBUNIT 5"/>
    <property type="match status" value="1"/>
</dbReference>
<dbReference type="EMBL" id="JBHMCY010000008">
    <property type="protein sequence ID" value="MFB9462387.1"/>
    <property type="molecule type" value="Genomic_DNA"/>
</dbReference>
<dbReference type="RefSeq" id="WP_381343146.1">
    <property type="nucleotide sequence ID" value="NZ_JBHMCY010000008.1"/>
</dbReference>
<dbReference type="InterPro" id="IPR011047">
    <property type="entry name" value="Quinoprotein_ADH-like_sf"/>
</dbReference>
<evidence type="ECO:0000259" key="3">
    <source>
        <dbReference type="Pfam" id="PF20703"/>
    </source>
</evidence>
<dbReference type="Pfam" id="PF00400">
    <property type="entry name" value="WD40"/>
    <property type="match status" value="3"/>
</dbReference>
<proteinExistence type="predicted"/>
<feature type="transmembrane region" description="Helical" evidence="2">
    <location>
        <begin position="666"/>
        <end position="689"/>
    </location>
</feature>
<dbReference type="SUPFAM" id="SSF101898">
    <property type="entry name" value="NHL repeat"/>
    <property type="match status" value="1"/>
</dbReference>
<gene>
    <name evidence="4" type="ORF">ACFF45_06575</name>
</gene>
<reference evidence="4 5" key="1">
    <citation type="submission" date="2024-09" db="EMBL/GenBank/DDBJ databases">
        <authorList>
            <person name="Sun Q."/>
            <person name="Mori K."/>
        </authorList>
    </citation>
    <scope>NUCLEOTIDE SEQUENCE [LARGE SCALE GENOMIC DNA]</scope>
    <source>
        <strain evidence="4 5">JCM 6917</strain>
    </source>
</reference>
<dbReference type="Gene3D" id="2.40.10.120">
    <property type="match status" value="1"/>
</dbReference>
<dbReference type="Pfam" id="PF13365">
    <property type="entry name" value="Trypsin_2"/>
    <property type="match status" value="1"/>
</dbReference>
<protein>
    <submittedName>
        <fullName evidence="4">Trypsin-like peptidase domain-containing protein</fullName>
    </submittedName>
</protein>
<feature type="domain" description="Novel STAND NTPase 1" evidence="3">
    <location>
        <begin position="218"/>
        <end position="612"/>
    </location>
</feature>
<sequence>MGRRTGGRPEPEQSAARAAVAQILAADGAAAGAGFLAGDGLLVTCAHVLRAAGHGPGDDGVRVRFPQAEGAPRATGAVDAEAWRDPEGDDIAVVRLAGPPPGVPVLAVGSAQGFEGQAVWSFGFPDQAHAEGRYASGTLQGRLNAGGRSLLQLDGANAVAQGFSGGPVLDVESGLVIGMTTEITAPDRHGRGVNVAYVTPGETLRAVQPALAGQDVCPYLDLRPFTERESGWFHGRDDARDKVVEVLGRHRGVLLQGPSGAGKSSLVQAGVRPALPDGWLALTVRAGQDWAGDLERQGLPGIRTAGLLAAVRQRLEPERAHVRLLLVVDQFEELLSTAAEPGGAQPDAGADAVRQLTEVIHSYERAVVLLVMRVDFYPRLHMLAPELLEAVRPGQVDVFGTLGAGALRDMVVKPARSVGLRFEAGLPEVIVDEVLAAHPGGAAEGRAPATLLPLLEKTLTLLWENRSDNRLTLNAYQAIGRFGGSLDRWYDRAFEELGPGRRPVAQRVLSALVRHDEAEQAPDVRQARSLRALRDLTEDSAFDEVLAVLVQHRLVTTHTARDGRHQDQPMVELIHDFLVRHWEDLRRWVLRDAAFDAWLRRVELQQSRWEATLSPDDLLRPSELDAALEWAAQKRVVPERASEFLRRSERHHKDGERRRRRNRRTVIGVLSLLTVVLTVTTGFLVEFWVGERQARQEVEERELIATTEGLAAKAEQLRATNPRLSLQLGVAAENLRSTAKVRASLVNSLATTRLAGTFPGTALGFVDGDSDRLLLHRGAADGTDEATGPGGEKAQGDHLTVRSVSGDRPDRTVYRVDDPAVSVLAAGPDGRRVLVRDATARRAGVREVPDGTGRPVTSAAFGTQALLSGAAFAGDGSRVVLGHLDGTMTSWDLSRPDRPRMVGGHVRLRPPPEKEQVPTWSVQPFVSPRGDLIAVPVERAVTLWTAGVPHRKVAELRLPALEADQFLDPYTISQVAFSRDGRTVAVAAVGGVVVWDVTRPERPGLLQTLADARHAAAFGPDGRTLATVADDGTTLWDISDRSRARRTDFFPAPEESDPVAVRFAPDGQRVVVQHTGSGRSYAALWNLRQPGWPRRLGGELPSGSSAMAVRPDGRVLVTAGPGRRVECWDISAPSRPVRIATVRTRLPHEVTALAFRPDGEELAVGGSDGRTQLWDVRDVRRPVRRSVSPRTTLGAVTALGFGPDGRTLHISDNAYVIRWRAGAPSIPLTMGTVFPQFVERIAVSGTTGTMARVAPYQPFTPVVRERGAMVGGPVQLWPAGETGPLPGSGADELPGPGNVGSAVEFHPAGEVLAVGSPSGTLTLWQVTGAYGDNRRLGLPVRAHSSAISTIAFAPDGATAATGATDGTIVIWTPHQDGPLNLSGPASAAHTDRVRSMAFTSGSRTLITNGADGAVRLWHVGALAEARRAPTRLACALVGEGLDEIEWASFVPSLPYRDTCP</sequence>
<keyword evidence="2" id="KW-0812">Transmembrane</keyword>
<dbReference type="InterPro" id="IPR027417">
    <property type="entry name" value="P-loop_NTPase"/>
</dbReference>
<accession>A0ABV5MWN0</accession>
<dbReference type="Gene3D" id="2.130.10.10">
    <property type="entry name" value="YVTN repeat-like/Quinoprotein amine dehydrogenase"/>
    <property type="match status" value="3"/>
</dbReference>
<feature type="repeat" description="WD" evidence="1">
    <location>
        <begin position="1340"/>
        <end position="1371"/>
    </location>
</feature>
<comment type="caution">
    <text evidence="4">The sequence shown here is derived from an EMBL/GenBank/DDBJ whole genome shotgun (WGS) entry which is preliminary data.</text>
</comment>
<dbReference type="Proteomes" id="UP001589709">
    <property type="component" value="Unassembled WGS sequence"/>
</dbReference>
<dbReference type="InterPro" id="IPR049052">
    <property type="entry name" value="nSTAND1"/>
</dbReference>
<dbReference type="InterPro" id="IPR001680">
    <property type="entry name" value="WD40_rpt"/>
</dbReference>
<dbReference type="SUPFAM" id="SSF52540">
    <property type="entry name" value="P-loop containing nucleoside triphosphate hydrolases"/>
    <property type="match status" value="1"/>
</dbReference>
<dbReference type="PANTHER" id="PTHR19879">
    <property type="entry name" value="TRANSCRIPTION INITIATION FACTOR TFIID"/>
    <property type="match status" value="1"/>
</dbReference>
<name>A0ABV5MWN0_9ACTN</name>
<dbReference type="InterPro" id="IPR015943">
    <property type="entry name" value="WD40/YVTN_repeat-like_dom_sf"/>
</dbReference>
<dbReference type="SUPFAM" id="SSF50998">
    <property type="entry name" value="Quinoprotein alcohol dehydrogenase-like"/>
    <property type="match status" value="1"/>
</dbReference>
<keyword evidence="2" id="KW-1133">Transmembrane helix</keyword>
<dbReference type="PROSITE" id="PS50082">
    <property type="entry name" value="WD_REPEATS_2"/>
    <property type="match status" value="3"/>
</dbReference>
<feature type="repeat" description="WD" evidence="1">
    <location>
        <begin position="1386"/>
        <end position="1419"/>
    </location>
</feature>
<dbReference type="SUPFAM" id="SSF50494">
    <property type="entry name" value="Trypsin-like serine proteases"/>
    <property type="match status" value="1"/>
</dbReference>
<dbReference type="InterPro" id="IPR009003">
    <property type="entry name" value="Peptidase_S1_PA"/>
</dbReference>
<evidence type="ECO:0000256" key="1">
    <source>
        <dbReference type="PROSITE-ProRule" id="PRU00221"/>
    </source>
</evidence>
<evidence type="ECO:0000313" key="4">
    <source>
        <dbReference type="EMBL" id="MFB9462387.1"/>
    </source>
</evidence>
<keyword evidence="2" id="KW-0472">Membrane</keyword>